<keyword evidence="1" id="KW-0732">Signal</keyword>
<sequence>MYFNVFNILNVFLYTIMALSHVNRIVVSNEDTFKNVVVDFQNKHGLISAIIEDTMIEHTDYFYGVPEELISFENDLILILQQITYLFYFKKTTINIHLPGYVLKVCSVLWRFLDYIYTYALVNRKIILLSKMHFVICYKLPPYFNGNINAYPDGVVMDRFIETLKTDLSKLQNSAKQETLIKNDFFNLHEDQEFIRHNEEFIANVFNLVGIIGKNPSMVQSTNNLFYNIFQDCSSQHNGVSMRYFRLSNNDKIADEKLKNLTKIFIDNFKNSCGLSSSEIQDIDTSASTADVIYKLLLYVLKNLEYFILYSNDNDSKATKEDTTITDHEVSIMINEMCKYIPLIILYLNYNKMYNISYWNMMSLYLTICSDFKEYTDFRCSNLFYGIAVDDIISEANMICERESVKNIQAWSFFMITDKQAIKDKFVKKTCIKSNYDFIKENFELVQLFYKGLTVGVWTTVEWLNGKYFLTENYSNDDMNELKFKEIIVRGVTMTLSEAYYLTFPWRTNIHAALAFHHTIVNHLNTMMSMHVYRHAYVIILYLKSIKCRAEETVLKRIRDSVLWHSSGTKMFYKYLFLPKVIINTTEDNTNIIIEDHTEEYQNVNDIITTISKLESIHLTNITTDCESTIDKLIRIPEDAKEELSKWSKTEYIDTANGHNRFDLVMAFNCDNAMDFISTFYLIVNKSMGISIDSIAKDITKCTYSKNVFRVQPSDNSLSVVYSNPEILIEPDNKDSPTR</sequence>
<evidence type="ECO:0000313" key="2">
    <source>
        <dbReference type="EMBL" id="VVC25737.1"/>
    </source>
</evidence>
<organism evidence="2 3">
    <name type="scientific">Cinara cedri</name>
    <dbReference type="NCBI Taxonomy" id="506608"/>
    <lineage>
        <taxon>Eukaryota</taxon>
        <taxon>Metazoa</taxon>
        <taxon>Ecdysozoa</taxon>
        <taxon>Arthropoda</taxon>
        <taxon>Hexapoda</taxon>
        <taxon>Insecta</taxon>
        <taxon>Pterygota</taxon>
        <taxon>Neoptera</taxon>
        <taxon>Paraneoptera</taxon>
        <taxon>Hemiptera</taxon>
        <taxon>Sternorrhyncha</taxon>
        <taxon>Aphidomorpha</taxon>
        <taxon>Aphidoidea</taxon>
        <taxon>Aphididae</taxon>
        <taxon>Lachninae</taxon>
        <taxon>Cinara</taxon>
    </lineage>
</organism>
<name>A0A5E4M7A5_9HEMI</name>
<gene>
    <name evidence="2" type="ORF">CINCED_3A007169</name>
</gene>
<dbReference type="AlphaFoldDB" id="A0A5E4M7A5"/>
<proteinExistence type="predicted"/>
<protein>
    <submittedName>
        <fullName evidence="2">Uncharacterized protein</fullName>
    </submittedName>
</protein>
<dbReference type="OrthoDB" id="6647793at2759"/>
<evidence type="ECO:0000313" key="3">
    <source>
        <dbReference type="Proteomes" id="UP000325440"/>
    </source>
</evidence>
<keyword evidence="3" id="KW-1185">Reference proteome</keyword>
<accession>A0A5E4M7A5</accession>
<dbReference type="Proteomes" id="UP000325440">
    <property type="component" value="Unassembled WGS sequence"/>
</dbReference>
<feature type="signal peptide" evidence="1">
    <location>
        <begin position="1"/>
        <end position="18"/>
    </location>
</feature>
<evidence type="ECO:0000256" key="1">
    <source>
        <dbReference type="SAM" id="SignalP"/>
    </source>
</evidence>
<feature type="chain" id="PRO_5022678692" evidence="1">
    <location>
        <begin position="19"/>
        <end position="739"/>
    </location>
</feature>
<reference evidence="2 3" key="1">
    <citation type="submission" date="2019-08" db="EMBL/GenBank/DDBJ databases">
        <authorList>
            <person name="Alioto T."/>
            <person name="Alioto T."/>
            <person name="Gomez Garrido J."/>
        </authorList>
    </citation>
    <scope>NUCLEOTIDE SEQUENCE [LARGE SCALE GENOMIC DNA]</scope>
</reference>
<dbReference type="EMBL" id="CABPRJ010000019">
    <property type="protein sequence ID" value="VVC25737.1"/>
    <property type="molecule type" value="Genomic_DNA"/>
</dbReference>